<organism evidence="2 3">
    <name type="scientific">Pseudomonas paraeruginosa</name>
    <dbReference type="NCBI Taxonomy" id="2994495"/>
    <lineage>
        <taxon>Bacteria</taxon>
        <taxon>Pseudomonadati</taxon>
        <taxon>Pseudomonadota</taxon>
        <taxon>Gammaproteobacteria</taxon>
        <taxon>Pseudomonadales</taxon>
        <taxon>Pseudomonadaceae</taxon>
        <taxon>Pseudomonas</taxon>
    </lineage>
</organism>
<proteinExistence type="predicted"/>
<dbReference type="Proteomes" id="UP000238390">
    <property type="component" value="Chromosome"/>
</dbReference>
<accession>A0A2R3IMS2</accession>
<sequence>MSSAPARLDHAVLRETLRQLLDLPAGGVVDADQPLAPPAVPYAALRLETSSLLGNVRREFFADDEQESLLASCESVFRLTWHGPAAHQRLQDARCLLQSSAAIDALRALKASLLRLTPLENLSVVKDGQALEQARFDLVIGHEHVLVVDLKRIAQATLQALGSSGLSAAVTVQPSET</sequence>
<dbReference type="InterPro" id="IPR057087">
    <property type="entry name" value="Gp12-like"/>
</dbReference>
<protein>
    <recommendedName>
        <fullName evidence="1">Phage neck terminator protein gp12-like domain-containing protein</fullName>
    </recommendedName>
</protein>
<reference evidence="2 3" key="1">
    <citation type="submission" date="2018-02" db="EMBL/GenBank/DDBJ databases">
        <title>FDA/CDC Antimicrobial Resistant Isolate Bank Genome Sequencing.</title>
        <authorList>
            <person name="Benahmed F.H."/>
            <person name="Lutgring J.D."/>
            <person name="Yoo B."/>
            <person name="Machado M."/>
            <person name="Brown A."/>
            <person name="McAllister G."/>
            <person name="Perry A."/>
            <person name="Halpin A.L."/>
            <person name="Vavikolanu K."/>
            <person name="Ott S."/>
            <person name="Zhao X."/>
            <person name="Tallon L.J."/>
            <person name="Sadzewicz L."/>
            <person name="Aluvathingal J."/>
            <person name="Nadendla S."/>
            <person name="Voskania-kordi A."/>
            <person name="Simonyan V."/>
            <person name="Patel J."/>
            <person name="Shawar R.M."/>
        </authorList>
    </citation>
    <scope>NUCLEOTIDE SEQUENCE [LARGE SCALE GENOMIC DNA]</scope>
    <source>
        <strain evidence="2 3">AR_0356</strain>
    </source>
</reference>
<dbReference type="NCBIfam" id="NF047498">
    <property type="entry name" value="LIC_12616_fam"/>
    <property type="match status" value="1"/>
</dbReference>
<gene>
    <name evidence="2" type="ORF">CSB93_5826</name>
</gene>
<evidence type="ECO:0000313" key="2">
    <source>
        <dbReference type="EMBL" id="AVK03184.1"/>
    </source>
</evidence>
<dbReference type="AlphaFoldDB" id="A0A2R3IMS2"/>
<dbReference type="GeneID" id="77222521"/>
<name>A0A2R3IMS2_9PSED</name>
<dbReference type="RefSeq" id="WP_043102821.1">
    <property type="nucleotide sequence ID" value="NZ_CP020560.1"/>
</dbReference>
<keyword evidence="3" id="KW-1185">Reference proteome</keyword>
<evidence type="ECO:0000259" key="1">
    <source>
        <dbReference type="Pfam" id="PF23961"/>
    </source>
</evidence>
<dbReference type="EMBL" id="CP027169">
    <property type="protein sequence ID" value="AVK03184.1"/>
    <property type="molecule type" value="Genomic_DNA"/>
</dbReference>
<dbReference type="Pfam" id="PF23961">
    <property type="entry name" value="Phage_tail_terminator_9"/>
    <property type="match status" value="1"/>
</dbReference>
<feature type="domain" description="Phage neck terminator protein gp12-like" evidence="1">
    <location>
        <begin position="13"/>
        <end position="157"/>
    </location>
</feature>
<evidence type="ECO:0000313" key="3">
    <source>
        <dbReference type="Proteomes" id="UP000238390"/>
    </source>
</evidence>